<feature type="transmembrane region" description="Helical" evidence="5">
    <location>
        <begin position="37"/>
        <end position="61"/>
    </location>
</feature>
<dbReference type="Proteomes" id="UP000246702">
    <property type="component" value="Unassembled WGS sequence"/>
</dbReference>
<sequence length="387" mass="43905">MGFLHLHLHDHHSSNHTCPSHAVSEDETKNVVGNISFYHLNMIISGASTALACLIIFALMFRHATRFSNPTEQIRVMRISSVVPVYSIFSFLSVCFPADYVYFSSWPDPFEGIALYAFFLLLCEFIAPSDEQRVQLISTQQIKPSRLRRRAPPMDGLTWFKRTYYVVLQYPVVALITTVVACITQGAGVYCLDSKEPYFAHIWITILKNLSVSIAVLGVVKFFMQLKSHMEGHRAFAKLLAFKLIVGLVFVESILFTILRTASILKASSVMTYTDITIGLPTMIICIQMVPLACFFHYAYSVTPYSVMKMPLMSQPQYEPVDDIAQIKMRQKYQGGPLGIYAWALFFNPVAMVQEFSYPLTLLSTATRSPEHQILTPEQQDERYEGL</sequence>
<organism evidence="6 7">
    <name type="scientific">Aspergillus sclerotioniger CBS 115572</name>
    <dbReference type="NCBI Taxonomy" id="1450535"/>
    <lineage>
        <taxon>Eukaryota</taxon>
        <taxon>Fungi</taxon>
        <taxon>Dikarya</taxon>
        <taxon>Ascomycota</taxon>
        <taxon>Pezizomycotina</taxon>
        <taxon>Eurotiomycetes</taxon>
        <taxon>Eurotiomycetidae</taxon>
        <taxon>Eurotiales</taxon>
        <taxon>Aspergillaceae</taxon>
        <taxon>Aspergillus</taxon>
        <taxon>Aspergillus subgen. Circumdati</taxon>
    </lineage>
</organism>
<gene>
    <name evidence="6" type="ORF">BO94DRAFT_570124</name>
</gene>
<dbReference type="AlphaFoldDB" id="A0A317UZL4"/>
<evidence type="ECO:0008006" key="8">
    <source>
        <dbReference type="Google" id="ProtNLM"/>
    </source>
</evidence>
<dbReference type="GeneID" id="37116923"/>
<proteinExistence type="predicted"/>
<evidence type="ECO:0000256" key="1">
    <source>
        <dbReference type="ARBA" id="ARBA00004141"/>
    </source>
</evidence>
<keyword evidence="3 5" id="KW-1133">Transmembrane helix</keyword>
<feature type="transmembrane region" description="Helical" evidence="5">
    <location>
        <begin position="235"/>
        <end position="258"/>
    </location>
</feature>
<dbReference type="Pfam" id="PF03619">
    <property type="entry name" value="Solute_trans_a"/>
    <property type="match status" value="1"/>
</dbReference>
<evidence type="ECO:0000256" key="5">
    <source>
        <dbReference type="SAM" id="Phobius"/>
    </source>
</evidence>
<dbReference type="GO" id="GO:0016020">
    <property type="term" value="C:membrane"/>
    <property type="evidence" value="ECO:0007669"/>
    <property type="project" value="UniProtKB-SubCell"/>
</dbReference>
<keyword evidence="2 5" id="KW-0812">Transmembrane</keyword>
<reference evidence="6 7" key="1">
    <citation type="submission" date="2016-12" db="EMBL/GenBank/DDBJ databases">
        <title>The genomes of Aspergillus section Nigri reveals drivers in fungal speciation.</title>
        <authorList>
            <consortium name="DOE Joint Genome Institute"/>
            <person name="Vesth T.C."/>
            <person name="Nybo J."/>
            <person name="Theobald S."/>
            <person name="Brandl J."/>
            <person name="Frisvad J.C."/>
            <person name="Nielsen K.F."/>
            <person name="Lyhne E.K."/>
            <person name="Kogle M.E."/>
            <person name="Kuo A."/>
            <person name="Riley R."/>
            <person name="Clum A."/>
            <person name="Nolan M."/>
            <person name="Lipzen A."/>
            <person name="Salamov A."/>
            <person name="Henrissat B."/>
            <person name="Wiebenga A."/>
            <person name="De Vries R.P."/>
            <person name="Grigoriev I.V."/>
            <person name="Mortensen U.H."/>
            <person name="Andersen M.R."/>
            <person name="Baker S.E."/>
        </authorList>
    </citation>
    <scope>NUCLEOTIDE SEQUENCE [LARGE SCALE GENOMIC DNA]</scope>
    <source>
        <strain evidence="6 7">CBS 115572</strain>
    </source>
</reference>
<accession>A0A317UZL4</accession>
<dbReference type="STRING" id="1450535.A0A317UZL4"/>
<dbReference type="InterPro" id="IPR005178">
    <property type="entry name" value="Ostalpha/TMEM184C"/>
</dbReference>
<dbReference type="EMBL" id="MSFK01000049">
    <property type="protein sequence ID" value="PWY67126.1"/>
    <property type="molecule type" value="Genomic_DNA"/>
</dbReference>
<dbReference type="OrthoDB" id="5348404at2759"/>
<comment type="subcellular location">
    <subcellularLocation>
        <location evidence="1">Membrane</location>
        <topology evidence="1">Multi-pass membrane protein</topology>
    </subcellularLocation>
</comment>
<evidence type="ECO:0000256" key="4">
    <source>
        <dbReference type="ARBA" id="ARBA00023136"/>
    </source>
</evidence>
<feature type="transmembrane region" description="Helical" evidence="5">
    <location>
        <begin position="198"/>
        <end position="223"/>
    </location>
</feature>
<feature type="transmembrane region" description="Helical" evidence="5">
    <location>
        <begin position="109"/>
        <end position="127"/>
    </location>
</feature>
<dbReference type="RefSeq" id="XP_025461848.1">
    <property type="nucleotide sequence ID" value="XM_025614780.1"/>
</dbReference>
<feature type="transmembrane region" description="Helical" evidence="5">
    <location>
        <begin position="164"/>
        <end position="186"/>
    </location>
</feature>
<dbReference type="SMART" id="SM01417">
    <property type="entry name" value="Solute_trans_a"/>
    <property type="match status" value="1"/>
</dbReference>
<evidence type="ECO:0000256" key="2">
    <source>
        <dbReference type="ARBA" id="ARBA00022692"/>
    </source>
</evidence>
<evidence type="ECO:0000313" key="6">
    <source>
        <dbReference type="EMBL" id="PWY67126.1"/>
    </source>
</evidence>
<keyword evidence="4 5" id="KW-0472">Membrane</keyword>
<feature type="transmembrane region" description="Helical" evidence="5">
    <location>
        <begin position="278"/>
        <end position="300"/>
    </location>
</feature>
<feature type="transmembrane region" description="Helical" evidence="5">
    <location>
        <begin position="82"/>
        <end position="103"/>
    </location>
</feature>
<evidence type="ECO:0000256" key="3">
    <source>
        <dbReference type="ARBA" id="ARBA00022989"/>
    </source>
</evidence>
<evidence type="ECO:0000313" key="7">
    <source>
        <dbReference type="Proteomes" id="UP000246702"/>
    </source>
</evidence>
<dbReference type="PANTHER" id="PTHR23423">
    <property type="entry name" value="ORGANIC SOLUTE TRANSPORTER-RELATED"/>
    <property type="match status" value="1"/>
</dbReference>
<protein>
    <recommendedName>
        <fullName evidence="8">DUF300-domain-containing protein</fullName>
    </recommendedName>
</protein>
<name>A0A317UZL4_9EURO</name>
<keyword evidence="7" id="KW-1185">Reference proteome</keyword>
<comment type="caution">
    <text evidence="6">The sequence shown here is derived from an EMBL/GenBank/DDBJ whole genome shotgun (WGS) entry which is preliminary data.</text>
</comment>